<gene>
    <name evidence="3" type="ORF">L345_10818</name>
</gene>
<evidence type="ECO:0000313" key="3">
    <source>
        <dbReference type="EMBL" id="ETE63421.1"/>
    </source>
</evidence>
<dbReference type="InterPro" id="IPR038678">
    <property type="entry name" value="Spondin_N_sf"/>
</dbReference>
<feature type="non-terminal residue" evidence="3">
    <location>
        <position position="239"/>
    </location>
</feature>
<dbReference type="GO" id="GO:0007155">
    <property type="term" value="P:cell adhesion"/>
    <property type="evidence" value="ECO:0007669"/>
    <property type="project" value="TreeGrafter"/>
</dbReference>
<evidence type="ECO:0000256" key="1">
    <source>
        <dbReference type="SAM" id="MobiDB-lite"/>
    </source>
</evidence>
<reference evidence="3 4" key="1">
    <citation type="journal article" date="2013" name="Proc. Natl. Acad. Sci. U.S.A.">
        <title>The king cobra genome reveals dynamic gene evolution and adaptation in the snake venom system.</title>
        <authorList>
            <person name="Vonk F.J."/>
            <person name="Casewell N.R."/>
            <person name="Henkel C.V."/>
            <person name="Heimberg A.M."/>
            <person name="Jansen H.J."/>
            <person name="McCleary R.J."/>
            <person name="Kerkkamp H.M."/>
            <person name="Vos R.A."/>
            <person name="Guerreiro I."/>
            <person name="Calvete J.J."/>
            <person name="Wuster W."/>
            <person name="Woods A.E."/>
            <person name="Logan J.M."/>
            <person name="Harrison R.A."/>
            <person name="Castoe T.A."/>
            <person name="de Koning A.P."/>
            <person name="Pollock D.D."/>
            <person name="Yandell M."/>
            <person name="Calderon D."/>
            <person name="Renjifo C."/>
            <person name="Currier R.B."/>
            <person name="Salgado D."/>
            <person name="Pla D."/>
            <person name="Sanz L."/>
            <person name="Hyder A.S."/>
            <person name="Ribeiro J.M."/>
            <person name="Arntzen J.W."/>
            <person name="van den Thillart G.E."/>
            <person name="Boetzer M."/>
            <person name="Pirovano W."/>
            <person name="Dirks R.P."/>
            <person name="Spaink H.P."/>
            <person name="Duboule D."/>
            <person name="McGlinn E."/>
            <person name="Kini R.M."/>
            <person name="Richardson M.K."/>
        </authorList>
    </citation>
    <scope>NUCLEOTIDE SEQUENCE</scope>
    <source>
        <tissue evidence="3">Blood</tissue>
    </source>
</reference>
<dbReference type="PROSITE" id="PS51020">
    <property type="entry name" value="SPONDIN"/>
    <property type="match status" value="1"/>
</dbReference>
<dbReference type="PANTHER" id="PTHR11311">
    <property type="entry name" value="SPONDIN"/>
    <property type="match status" value="1"/>
</dbReference>
<feature type="region of interest" description="Disordered" evidence="1">
    <location>
        <begin position="135"/>
        <end position="154"/>
    </location>
</feature>
<dbReference type="InterPro" id="IPR009465">
    <property type="entry name" value="Spondin_N"/>
</dbReference>
<dbReference type="OrthoDB" id="9048955at2759"/>
<feature type="compositionally biased region" description="Basic residues" evidence="1">
    <location>
        <begin position="139"/>
        <end position="148"/>
    </location>
</feature>
<dbReference type="PANTHER" id="PTHR11311:SF16">
    <property type="entry name" value="SPONDIN-1"/>
    <property type="match status" value="1"/>
</dbReference>
<dbReference type="EMBL" id="AZIM01002751">
    <property type="protein sequence ID" value="ETE63421.1"/>
    <property type="molecule type" value="Genomic_DNA"/>
</dbReference>
<comment type="caution">
    <text evidence="3">The sequence shown here is derived from an EMBL/GenBank/DDBJ whole genome shotgun (WGS) entry which is preliminary data.</text>
</comment>
<dbReference type="AlphaFoldDB" id="V8NN71"/>
<evidence type="ECO:0000259" key="2">
    <source>
        <dbReference type="PROSITE" id="PS51020"/>
    </source>
</evidence>
<sequence length="239" mass="27417">TLSAATPAYFRGFTLIALKEGKEGDKEEDHAGTFQELVLIASGQLTIKLIKIEKKQSKLIKLEEENESKRTAQDSGNRAVYYQQYQIIDEEETQFMSNCPVAVTESTPRRRTRIQIVIFNILKSFSISRDHFKKEGTNKGRRRKKKNTCKGDKIKNTNDNNKITGMFQRDYTCYACLELGKQRQGKGKRRGKTGEERKDFAMEGVTDKPIIDCCACGTAKYRLTFYGNWSEKSHPKDYP</sequence>
<feature type="domain" description="Spondin" evidence="2">
    <location>
        <begin position="209"/>
        <end position="239"/>
    </location>
</feature>
<proteinExistence type="predicted"/>
<accession>V8NN71</accession>
<dbReference type="Gene3D" id="2.60.40.2130">
    <property type="entry name" value="F-spondin domain"/>
    <property type="match status" value="1"/>
</dbReference>
<protein>
    <recommendedName>
        <fullName evidence="2">Spondin domain-containing protein</fullName>
    </recommendedName>
</protein>
<dbReference type="InterPro" id="IPR051418">
    <property type="entry name" value="Spondin/Thrombospondin_T1"/>
</dbReference>
<dbReference type="GO" id="GO:0031012">
    <property type="term" value="C:extracellular matrix"/>
    <property type="evidence" value="ECO:0007669"/>
    <property type="project" value="TreeGrafter"/>
</dbReference>
<dbReference type="Proteomes" id="UP000018936">
    <property type="component" value="Unassembled WGS sequence"/>
</dbReference>
<organism evidence="3 4">
    <name type="scientific">Ophiophagus hannah</name>
    <name type="common">King cobra</name>
    <name type="synonym">Naja hannah</name>
    <dbReference type="NCBI Taxonomy" id="8665"/>
    <lineage>
        <taxon>Eukaryota</taxon>
        <taxon>Metazoa</taxon>
        <taxon>Chordata</taxon>
        <taxon>Craniata</taxon>
        <taxon>Vertebrata</taxon>
        <taxon>Euteleostomi</taxon>
        <taxon>Lepidosauria</taxon>
        <taxon>Squamata</taxon>
        <taxon>Bifurcata</taxon>
        <taxon>Unidentata</taxon>
        <taxon>Episquamata</taxon>
        <taxon>Toxicofera</taxon>
        <taxon>Serpentes</taxon>
        <taxon>Colubroidea</taxon>
        <taxon>Elapidae</taxon>
        <taxon>Elapinae</taxon>
        <taxon>Ophiophagus</taxon>
    </lineage>
</organism>
<feature type="non-terminal residue" evidence="3">
    <location>
        <position position="1"/>
    </location>
</feature>
<name>V8NN71_OPHHA</name>
<evidence type="ECO:0000313" key="4">
    <source>
        <dbReference type="Proteomes" id="UP000018936"/>
    </source>
</evidence>
<keyword evidence="4" id="KW-1185">Reference proteome</keyword>